<feature type="transmembrane region" description="Helical" evidence="1">
    <location>
        <begin position="206"/>
        <end position="227"/>
    </location>
</feature>
<comment type="caution">
    <text evidence="3">The sequence shown here is derived from an EMBL/GenBank/DDBJ whole genome shotgun (WGS) entry which is preliminary data.</text>
</comment>
<organism evidence="3 4">
    <name type="scientific">Phytomonospora endophytica</name>
    <dbReference type="NCBI Taxonomy" id="714109"/>
    <lineage>
        <taxon>Bacteria</taxon>
        <taxon>Bacillati</taxon>
        <taxon>Actinomycetota</taxon>
        <taxon>Actinomycetes</taxon>
        <taxon>Micromonosporales</taxon>
        <taxon>Micromonosporaceae</taxon>
        <taxon>Phytomonospora</taxon>
    </lineage>
</organism>
<keyword evidence="1" id="KW-0472">Membrane</keyword>
<keyword evidence="1" id="KW-0812">Transmembrane</keyword>
<reference evidence="3 4" key="1">
    <citation type="submission" date="2020-08" db="EMBL/GenBank/DDBJ databases">
        <title>Genomic Encyclopedia of Type Strains, Phase IV (KMG-IV): sequencing the most valuable type-strain genomes for metagenomic binning, comparative biology and taxonomic classification.</title>
        <authorList>
            <person name="Goeker M."/>
        </authorList>
    </citation>
    <scope>NUCLEOTIDE SEQUENCE [LARGE SCALE GENOMIC DNA]</scope>
    <source>
        <strain evidence="3 4">YIM 65646</strain>
    </source>
</reference>
<keyword evidence="4" id="KW-1185">Reference proteome</keyword>
<dbReference type="EMBL" id="JACHGT010000001">
    <property type="protein sequence ID" value="MBB6032560.1"/>
    <property type="molecule type" value="Genomic_DNA"/>
</dbReference>
<dbReference type="PROSITE" id="PS51257">
    <property type="entry name" value="PROKAR_LIPOPROTEIN"/>
    <property type="match status" value="1"/>
</dbReference>
<evidence type="ECO:0000313" key="3">
    <source>
        <dbReference type="EMBL" id="MBB6032560.1"/>
    </source>
</evidence>
<keyword evidence="1" id="KW-1133">Transmembrane helix</keyword>
<dbReference type="Pfam" id="PF21946">
    <property type="entry name" value="LppM"/>
    <property type="match status" value="1"/>
</dbReference>
<evidence type="ECO:0000256" key="1">
    <source>
        <dbReference type="SAM" id="Phobius"/>
    </source>
</evidence>
<proteinExistence type="predicted"/>
<evidence type="ECO:0000313" key="4">
    <source>
        <dbReference type="Proteomes" id="UP000548476"/>
    </source>
</evidence>
<dbReference type="RefSeq" id="WP_184785446.1">
    <property type="nucleotide sequence ID" value="NZ_BONT01000039.1"/>
</dbReference>
<name>A0A841FKT2_9ACTN</name>
<accession>A0A841FKT2</accession>
<protein>
    <recommendedName>
        <fullName evidence="2">LppM domain-containing protein</fullName>
    </recommendedName>
</protein>
<gene>
    <name evidence="3" type="ORF">HNR73_000402</name>
</gene>
<dbReference type="AlphaFoldDB" id="A0A841FKT2"/>
<sequence>MTTKGNRVIARTRAKRAVAVGVLAIVGAFALTGCVKFDMDVTVNRDDTVSGTLVVAFDKNVLTRLGGDGDPLGDGAVQGVTSQRPYDDGTFTGTEYVYENTPLSEFNDTDADDGDFIRIDRDGQNYVLKGVADTRYEPPGDGGPLDQAIAAAMPRADMRVSVTFPGAVLSTNGEISDDGRTVTWQLRMGERNELDAVAGPGGNPELALWVLWISLAAVALVFLLIVFQLMRVSLRP</sequence>
<evidence type="ECO:0000259" key="2">
    <source>
        <dbReference type="Pfam" id="PF21946"/>
    </source>
</evidence>
<feature type="domain" description="LppM" evidence="2">
    <location>
        <begin position="36"/>
        <end position="198"/>
    </location>
</feature>
<dbReference type="InterPro" id="IPR053807">
    <property type="entry name" value="LppM"/>
</dbReference>
<dbReference type="Proteomes" id="UP000548476">
    <property type="component" value="Unassembled WGS sequence"/>
</dbReference>